<feature type="compositionally biased region" description="Low complexity" evidence="1">
    <location>
        <begin position="147"/>
        <end position="161"/>
    </location>
</feature>
<dbReference type="SMART" id="SM00239">
    <property type="entry name" value="C2"/>
    <property type="match status" value="2"/>
</dbReference>
<feature type="compositionally biased region" description="Low complexity" evidence="1">
    <location>
        <begin position="28"/>
        <end position="38"/>
    </location>
</feature>
<dbReference type="InterPro" id="IPR000008">
    <property type="entry name" value="C2_dom"/>
</dbReference>
<dbReference type="SUPFAM" id="SSF49562">
    <property type="entry name" value="C2 domain (Calcium/lipid-binding domain, CaLB)"/>
    <property type="match status" value="2"/>
</dbReference>
<comment type="caution">
    <text evidence="3">The sequence shown here is derived from an EMBL/GenBank/DDBJ whole genome shotgun (WGS) entry which is preliminary data.</text>
</comment>
<dbReference type="PANTHER" id="PTHR10024:SF348">
    <property type="entry name" value="SYNAPTOTAGMIN-17"/>
    <property type="match status" value="1"/>
</dbReference>
<proteinExistence type="predicted"/>
<protein>
    <recommendedName>
        <fullName evidence="2">C2 domain-containing protein</fullName>
    </recommendedName>
</protein>
<feature type="domain" description="C2" evidence="2">
    <location>
        <begin position="416"/>
        <end position="544"/>
    </location>
</feature>
<dbReference type="Gene3D" id="2.60.40.150">
    <property type="entry name" value="C2 domain"/>
    <property type="match status" value="2"/>
</dbReference>
<organism evidence="3 4">
    <name type="scientific">Gnathostoma spinigerum</name>
    <dbReference type="NCBI Taxonomy" id="75299"/>
    <lineage>
        <taxon>Eukaryota</taxon>
        <taxon>Metazoa</taxon>
        <taxon>Ecdysozoa</taxon>
        <taxon>Nematoda</taxon>
        <taxon>Chromadorea</taxon>
        <taxon>Rhabditida</taxon>
        <taxon>Spirurina</taxon>
        <taxon>Gnathostomatomorpha</taxon>
        <taxon>Gnathostomatoidea</taxon>
        <taxon>Gnathostomatidae</taxon>
        <taxon>Gnathostoma</taxon>
    </lineage>
</organism>
<feature type="domain" description="C2" evidence="2">
    <location>
        <begin position="282"/>
        <end position="403"/>
    </location>
</feature>
<dbReference type="Pfam" id="PF00168">
    <property type="entry name" value="C2"/>
    <property type="match status" value="2"/>
</dbReference>
<dbReference type="InterPro" id="IPR035892">
    <property type="entry name" value="C2_domain_sf"/>
</dbReference>
<sequence length="576" mass="62292">MHEMSDHLTPPSSSTLLEPCRRRLPATPGSRRSSSPRILPSPPPISPEYLPSSSALERRPSGRKLPIPPVVANVTDDEWPPSSPQRKFSVMTDTSCIPHPEDIQYFNRQQQESEALSRSIQYLMTEGRMSPCSPPFRLSSTPSSNHGSGTSLGPSSSMSPPIATAIPELEVYSEPSPGGTPSSTNAPSQSSSLSPSIDQLASKSNSDAEDAAAIFGIDPSLYQPISATTSNFPTSASDSTPPSTAITTNLGSATATTIGLPPPSNTVKTSSSWPESEPRPAGLGLVHFSVQFFPVRKRLRISLLKAEGLAGQLKPELEIHPFCKIALHPGPKGQSSSVKRGRSVVFNEEFFFDGVSVEELDEKSVCITVYHQSSQKLQKDAVIGDVIVPLKSFAILKQKKEVRIIEELKRHLNVKKLGKLHITSCIEKEARRLTINIIKADDLPKGGITGPPDVCVRIQLTQGAKTQTKQSRILKNTCSAVYKEAIMFLINTQPSELQETSITISIHDMARVSTGDDIIGCVYLGKNAIDKSEIDQWRNTSQHKGKEFKGVHSLKVPPTHATNAHAVGAGVHSDSD</sequence>
<evidence type="ECO:0000256" key="1">
    <source>
        <dbReference type="SAM" id="MobiDB-lite"/>
    </source>
</evidence>
<feature type="region of interest" description="Disordered" evidence="1">
    <location>
        <begin position="1"/>
        <end position="89"/>
    </location>
</feature>
<evidence type="ECO:0000313" key="4">
    <source>
        <dbReference type="Proteomes" id="UP001608902"/>
    </source>
</evidence>
<dbReference type="PANTHER" id="PTHR10024">
    <property type="entry name" value="SYNAPTOTAGMIN"/>
    <property type="match status" value="1"/>
</dbReference>
<evidence type="ECO:0000313" key="3">
    <source>
        <dbReference type="EMBL" id="MFH4978455.1"/>
    </source>
</evidence>
<accession>A0ABD6EEM9</accession>
<dbReference type="PROSITE" id="PS50004">
    <property type="entry name" value="C2"/>
    <property type="match status" value="2"/>
</dbReference>
<feature type="region of interest" description="Disordered" evidence="1">
    <location>
        <begin position="254"/>
        <end position="276"/>
    </location>
</feature>
<dbReference type="Proteomes" id="UP001608902">
    <property type="component" value="Unassembled WGS sequence"/>
</dbReference>
<evidence type="ECO:0000259" key="2">
    <source>
        <dbReference type="PROSITE" id="PS50004"/>
    </source>
</evidence>
<feature type="compositionally biased region" description="Low complexity" evidence="1">
    <location>
        <begin position="175"/>
        <end position="202"/>
    </location>
</feature>
<gene>
    <name evidence="3" type="ORF">AB6A40_005164</name>
</gene>
<keyword evidence="4" id="KW-1185">Reference proteome</keyword>
<dbReference type="EMBL" id="JBGFUD010003219">
    <property type="protein sequence ID" value="MFH4978455.1"/>
    <property type="molecule type" value="Genomic_DNA"/>
</dbReference>
<dbReference type="AlphaFoldDB" id="A0ABD6EEM9"/>
<feature type="compositionally biased region" description="Polar residues" evidence="1">
    <location>
        <begin position="265"/>
        <end position="274"/>
    </location>
</feature>
<reference evidence="3 4" key="1">
    <citation type="submission" date="2024-08" db="EMBL/GenBank/DDBJ databases">
        <title>Gnathostoma spinigerum genome.</title>
        <authorList>
            <person name="Gonzalez-Bertolin B."/>
            <person name="Monzon S."/>
            <person name="Zaballos A."/>
            <person name="Jimenez P."/>
            <person name="Dekumyoy P."/>
            <person name="Varona S."/>
            <person name="Cuesta I."/>
            <person name="Sumanam S."/>
            <person name="Adisakwattana P."/>
            <person name="Gasser R.B."/>
            <person name="Hernandez-Gonzalez A."/>
            <person name="Young N.D."/>
            <person name="Perteguer M.J."/>
        </authorList>
    </citation>
    <scope>NUCLEOTIDE SEQUENCE [LARGE SCALE GENOMIC DNA]</scope>
    <source>
        <strain evidence="3">AL3</strain>
        <tissue evidence="3">Liver</tissue>
    </source>
</reference>
<feature type="region of interest" description="Disordered" evidence="1">
    <location>
        <begin position="127"/>
        <end position="205"/>
    </location>
</feature>
<name>A0ABD6EEM9_9BILA</name>